<dbReference type="GO" id="GO:0004672">
    <property type="term" value="F:protein kinase activity"/>
    <property type="evidence" value="ECO:0007669"/>
    <property type="project" value="InterPro"/>
</dbReference>
<dbReference type="RefSeq" id="WP_144118204.1">
    <property type="nucleotide sequence ID" value="NZ_JACHGE010000013.1"/>
</dbReference>
<dbReference type="Gene3D" id="3.30.200.20">
    <property type="entry name" value="Phosphorylase Kinase, domain 1"/>
    <property type="match status" value="1"/>
</dbReference>
<dbReference type="Gene3D" id="1.10.510.10">
    <property type="entry name" value="Transferase(Phosphotransferase) domain 1"/>
    <property type="match status" value="1"/>
</dbReference>
<feature type="domain" description="Protein kinase" evidence="1">
    <location>
        <begin position="117"/>
        <end position="387"/>
    </location>
</feature>
<sequence length="394" mass="46486">MYKLSSYIELSSEKDKNQELEYFALISTKRTKVFLINETIFNFLKHFEMPNTLTDVFKNYKAEFKLEKSEEVNLLKGQLESFFNDLAKRHWIVPEDKIEELPELDTLFKEKDTFLNYKVLSVLGNNKITDVYLVRDLKTNKKLVVKLLNKSKFKDEKSFDKYSTYFEEEFNFANKFNSIYINKTLGFKSYKEQPYFLLKPIEGVSISKYVNNNKLKTPEKVKLILKMLRGFSIVHQNKVYHGDIHFSNVMVQKSGVPVIIDFGYANNVEVNIENAQEKVRNGGVYAFIPPERALRSLDRRFSKVTHFQAEVYQIGIIIYYIFIKELPFKADTWKTMVDEKQQLNLGENEVFLKRKIPKQVKKFIIKCLEPNPENRFSSATAMYNNWKAITKKLN</sequence>
<proteinExistence type="predicted"/>
<dbReference type="InterPro" id="IPR011009">
    <property type="entry name" value="Kinase-like_dom_sf"/>
</dbReference>
<evidence type="ECO:0000259" key="1">
    <source>
        <dbReference type="PROSITE" id="PS50011"/>
    </source>
</evidence>
<dbReference type="GO" id="GO:0005524">
    <property type="term" value="F:ATP binding"/>
    <property type="evidence" value="ECO:0007669"/>
    <property type="project" value="InterPro"/>
</dbReference>
<dbReference type="SMART" id="SM00220">
    <property type="entry name" value="S_TKc"/>
    <property type="match status" value="1"/>
</dbReference>
<dbReference type="Pfam" id="PF00069">
    <property type="entry name" value="Pkinase"/>
    <property type="match status" value="1"/>
</dbReference>
<dbReference type="PANTHER" id="PTHR24362">
    <property type="entry name" value="SERINE/THREONINE-PROTEIN KINASE NEK"/>
    <property type="match status" value="1"/>
</dbReference>
<evidence type="ECO:0000313" key="4">
    <source>
        <dbReference type="Proteomes" id="UP000315145"/>
    </source>
</evidence>
<comment type="caution">
    <text evidence="2">The sequence shown here is derived from an EMBL/GenBank/DDBJ whole genome shotgun (WGS) entry which is preliminary data.</text>
</comment>
<keyword evidence="2" id="KW-0808">Transferase</keyword>
<evidence type="ECO:0000313" key="3">
    <source>
        <dbReference type="EMBL" id="TSJ71233.1"/>
    </source>
</evidence>
<reference evidence="3 4" key="2">
    <citation type="submission" date="2019-07" db="EMBL/GenBank/DDBJ databases">
        <title>Algibacter marinivivus sp. nov., isolated from the surface of a marine red alga.</title>
        <authorList>
            <person name="Zhong X."/>
            <person name="Xu W."/>
            <person name="Zhang Y."/>
            <person name="Zhang Q."/>
            <person name="Du Z."/>
        </authorList>
    </citation>
    <scope>NUCLEOTIDE SEQUENCE [LARGE SCALE GENOMIC DNA]</scope>
    <source>
        <strain evidence="3 4">RU-4-M-4</strain>
    </source>
</reference>
<dbReference type="EMBL" id="VMBF01000014">
    <property type="protein sequence ID" value="TSJ71233.1"/>
    <property type="molecule type" value="Genomic_DNA"/>
</dbReference>
<dbReference type="InterPro" id="IPR000719">
    <property type="entry name" value="Prot_kinase_dom"/>
</dbReference>
<dbReference type="PANTHER" id="PTHR24362:SF309">
    <property type="entry name" value="PROTEIN KINASE DOMAIN-CONTAINING PROTEIN"/>
    <property type="match status" value="1"/>
</dbReference>
<dbReference type="AlphaFoldDB" id="A0A5M7AV44"/>
<organism evidence="2 5">
    <name type="scientific">Algibacter amylolyticus</name>
    <dbReference type="NCBI Taxonomy" id="1608400"/>
    <lineage>
        <taxon>Bacteria</taxon>
        <taxon>Pseudomonadati</taxon>
        <taxon>Bacteroidota</taxon>
        <taxon>Flavobacteriia</taxon>
        <taxon>Flavobacteriales</taxon>
        <taxon>Flavobacteriaceae</taxon>
        <taxon>Algibacter</taxon>
    </lineage>
</organism>
<reference evidence="2 5" key="1">
    <citation type="journal article" date="2015" name="Int. J. Syst. Evol. Microbiol.">
        <title>Algibacter amylolyticus sp. nov., isolated from intertidal sediment.</title>
        <authorList>
            <person name="Zhang D.C."/>
            <person name="Wu J."/>
            <person name="Neuner K."/>
            <person name="Yao J."/>
            <person name="Margesin R."/>
        </authorList>
    </citation>
    <scope>NUCLEOTIDE SEQUENCE [LARGE SCALE GENOMIC DNA]</scope>
    <source>
        <strain evidence="2 5">RU-4-M-4</strain>
    </source>
</reference>
<reference evidence="2" key="3">
    <citation type="submission" date="2019-09" db="EMBL/GenBank/DDBJ databases">
        <authorList>
            <person name="Zhang D.-C."/>
        </authorList>
    </citation>
    <scope>NUCLEOTIDE SEQUENCE</scope>
    <source>
        <strain evidence="2">RU-4-M-4</strain>
    </source>
</reference>
<evidence type="ECO:0000313" key="2">
    <source>
        <dbReference type="EMBL" id="KAA5820560.1"/>
    </source>
</evidence>
<keyword evidence="2" id="KW-0418">Kinase</keyword>
<gene>
    <name evidence="2" type="ORF">F2B50_17375</name>
    <name evidence="3" type="ORF">FPF71_17375</name>
</gene>
<dbReference type="Proteomes" id="UP000315145">
    <property type="component" value="Unassembled WGS sequence"/>
</dbReference>
<dbReference type="Proteomes" id="UP000322315">
    <property type="component" value="Unassembled WGS sequence"/>
</dbReference>
<protein>
    <submittedName>
        <fullName evidence="2">Protein kinase</fullName>
    </submittedName>
</protein>
<evidence type="ECO:0000313" key="5">
    <source>
        <dbReference type="Proteomes" id="UP000322315"/>
    </source>
</evidence>
<accession>A0A5M7AV44</accession>
<dbReference type="OrthoDB" id="9813021at2"/>
<dbReference type="SUPFAM" id="SSF56112">
    <property type="entry name" value="Protein kinase-like (PK-like)"/>
    <property type="match status" value="1"/>
</dbReference>
<dbReference type="PROSITE" id="PS50011">
    <property type="entry name" value="PROTEIN_KINASE_DOM"/>
    <property type="match status" value="1"/>
</dbReference>
<name>A0A5M7AV44_9FLAO</name>
<keyword evidence="4" id="KW-1185">Reference proteome</keyword>
<dbReference type="EMBL" id="VWRS01000014">
    <property type="protein sequence ID" value="KAA5820560.1"/>
    <property type="molecule type" value="Genomic_DNA"/>
</dbReference>